<dbReference type="EMBL" id="QEKQ01000002">
    <property type="protein sequence ID" value="PVY78312.1"/>
    <property type="molecule type" value="Genomic_DNA"/>
</dbReference>
<evidence type="ECO:0000256" key="6">
    <source>
        <dbReference type="ARBA" id="ARBA00023136"/>
    </source>
</evidence>
<evidence type="ECO:0000256" key="1">
    <source>
        <dbReference type="ARBA" id="ARBA00004651"/>
    </source>
</evidence>
<protein>
    <submittedName>
        <fullName evidence="8">O-antigen/teichoic acid export membrane protein</fullName>
    </submittedName>
</protein>
<comment type="similarity">
    <text evidence="2">Belongs to the polysaccharide synthase family.</text>
</comment>
<comment type="caution">
    <text evidence="8">The sequence shown here is derived from an EMBL/GenBank/DDBJ whole genome shotgun (WGS) entry which is preliminary data.</text>
</comment>
<dbReference type="AlphaFoldDB" id="A0A2U1CZV3"/>
<name>A0A2U1CZV3_9GAMM</name>
<dbReference type="PANTHER" id="PTHR30250:SF10">
    <property type="entry name" value="LIPOPOLYSACCHARIDE BIOSYNTHESIS PROTEIN WZXC"/>
    <property type="match status" value="1"/>
</dbReference>
<proteinExistence type="inferred from homology"/>
<feature type="transmembrane region" description="Helical" evidence="7">
    <location>
        <begin position="12"/>
        <end position="38"/>
    </location>
</feature>
<evidence type="ECO:0000256" key="3">
    <source>
        <dbReference type="ARBA" id="ARBA00022475"/>
    </source>
</evidence>
<dbReference type="GO" id="GO:0005886">
    <property type="term" value="C:plasma membrane"/>
    <property type="evidence" value="ECO:0007669"/>
    <property type="project" value="UniProtKB-SubCell"/>
</dbReference>
<dbReference type="Proteomes" id="UP000245887">
    <property type="component" value="Unassembled WGS sequence"/>
</dbReference>
<evidence type="ECO:0000313" key="8">
    <source>
        <dbReference type="EMBL" id="PVY78312.1"/>
    </source>
</evidence>
<dbReference type="Pfam" id="PF13440">
    <property type="entry name" value="Polysacc_synt_3"/>
    <property type="match status" value="1"/>
</dbReference>
<reference evidence="8 9" key="1">
    <citation type="submission" date="2018-04" db="EMBL/GenBank/DDBJ databases">
        <title>Genomic Encyclopedia of Type Strains, Phase IV (KMG-IV): sequencing the most valuable type-strain genomes for metagenomic binning, comparative biology and taxonomic classification.</title>
        <authorList>
            <person name="Goeker M."/>
        </authorList>
    </citation>
    <scope>NUCLEOTIDE SEQUENCE [LARGE SCALE GENOMIC DNA]</scope>
    <source>
        <strain evidence="8 9">DSM 28688</strain>
    </source>
</reference>
<sequence length="453" mass="50014">MVVARLLTPEEIGTFAIASAIVMVMAEIRLLGAGAYLIRESEITPAKVRSTLGLTLIVSWSMGLLVLLSALPAARFYELSELGWIFAILSISFFIAPYISIPMTLLARNLCFKHQFRILAASSIISSATTIGMVLSGFSFWSLAVGQLLNPLSQFLIFCLYRPYLMQYWPSFRNLKPIARIGIFNSLTFLIRRATVAAPDMIIGKAGSTRDVAMFSRGLGFIEFVSQTVIKGVQPVAFPYLSQVRREGGNLLEAYTRASVMLGAFVVPILGVGSIASLPTIRLFFGDQWDAAAPLASIVAIWAMCRSVHWFSRELLMGSGREDLMLLREALPFFILIPLILLAYPYGLQAVAVSFLATGVVDVIFTSVLLWKVTGLNLIYFFRSWIGNVATLMSCMGTTWAWSQVVSFQATPPVTVVLLLALTTPFVWLGTLGIFRNPLYFEIRDAIPLTRNN</sequence>
<keyword evidence="3" id="KW-1003">Cell membrane</keyword>
<feature type="transmembrane region" description="Helical" evidence="7">
    <location>
        <begin position="148"/>
        <end position="165"/>
    </location>
</feature>
<keyword evidence="4 7" id="KW-0812">Transmembrane</keyword>
<organism evidence="8 9">
    <name type="scientific">Tamilnaduibacter salinus</name>
    <dbReference type="NCBI Taxonomy" id="1484056"/>
    <lineage>
        <taxon>Bacteria</taxon>
        <taxon>Pseudomonadati</taxon>
        <taxon>Pseudomonadota</taxon>
        <taxon>Gammaproteobacteria</taxon>
        <taxon>Pseudomonadales</taxon>
        <taxon>Marinobacteraceae</taxon>
        <taxon>Tamilnaduibacter</taxon>
    </lineage>
</organism>
<keyword evidence="5 7" id="KW-1133">Transmembrane helix</keyword>
<feature type="transmembrane region" description="Helical" evidence="7">
    <location>
        <begin position="83"/>
        <end position="106"/>
    </location>
</feature>
<gene>
    <name evidence="8" type="ORF">C8D92_102353</name>
</gene>
<feature type="transmembrane region" description="Helical" evidence="7">
    <location>
        <begin position="378"/>
        <end position="402"/>
    </location>
</feature>
<evidence type="ECO:0000256" key="4">
    <source>
        <dbReference type="ARBA" id="ARBA00022692"/>
    </source>
</evidence>
<feature type="transmembrane region" description="Helical" evidence="7">
    <location>
        <begin position="260"/>
        <end position="285"/>
    </location>
</feature>
<evidence type="ECO:0000256" key="2">
    <source>
        <dbReference type="ARBA" id="ARBA00007430"/>
    </source>
</evidence>
<feature type="transmembrane region" description="Helical" evidence="7">
    <location>
        <begin position="118"/>
        <end position="142"/>
    </location>
</feature>
<accession>A0A2U1CZV3</accession>
<comment type="subcellular location">
    <subcellularLocation>
        <location evidence="1">Cell membrane</location>
        <topology evidence="1">Multi-pass membrane protein</topology>
    </subcellularLocation>
</comment>
<feature type="transmembrane region" description="Helical" evidence="7">
    <location>
        <begin position="50"/>
        <end position="71"/>
    </location>
</feature>
<dbReference type="InterPro" id="IPR050833">
    <property type="entry name" value="Poly_Biosynth_Transport"/>
</dbReference>
<dbReference type="PANTHER" id="PTHR30250">
    <property type="entry name" value="PST FAMILY PREDICTED COLANIC ACID TRANSPORTER"/>
    <property type="match status" value="1"/>
</dbReference>
<evidence type="ECO:0000313" key="9">
    <source>
        <dbReference type="Proteomes" id="UP000245887"/>
    </source>
</evidence>
<keyword evidence="6 7" id="KW-0472">Membrane</keyword>
<feature type="transmembrane region" description="Helical" evidence="7">
    <location>
        <begin position="324"/>
        <end position="344"/>
    </location>
</feature>
<evidence type="ECO:0000256" key="7">
    <source>
        <dbReference type="SAM" id="Phobius"/>
    </source>
</evidence>
<feature type="transmembrane region" description="Helical" evidence="7">
    <location>
        <begin position="414"/>
        <end position="435"/>
    </location>
</feature>
<evidence type="ECO:0000256" key="5">
    <source>
        <dbReference type="ARBA" id="ARBA00022989"/>
    </source>
</evidence>
<feature type="transmembrane region" description="Helical" evidence="7">
    <location>
        <begin position="291"/>
        <end position="312"/>
    </location>
</feature>